<comment type="caution">
    <text evidence="2">The sequence shown here is derived from an EMBL/GenBank/DDBJ whole genome shotgun (WGS) entry which is preliminary data.</text>
</comment>
<sequence>QLNSQSLTLLTLLLSSHSAPLRQPYLSPHLLHYLGIDHVSLPPNDLTV</sequence>
<protein>
    <submittedName>
        <fullName evidence="2">Uncharacterized protein</fullName>
    </submittedName>
</protein>
<gene>
    <name evidence="2" type="ORF">CFP56_015404</name>
</gene>
<accession>A0AAW0KSW7</accession>
<evidence type="ECO:0000313" key="2">
    <source>
        <dbReference type="EMBL" id="KAK7841466.1"/>
    </source>
</evidence>
<dbReference type="EMBL" id="PKMF04000240">
    <property type="protein sequence ID" value="KAK7841466.1"/>
    <property type="molecule type" value="Genomic_DNA"/>
</dbReference>
<name>A0AAW0KSW7_QUESU</name>
<evidence type="ECO:0000313" key="3">
    <source>
        <dbReference type="Proteomes" id="UP000237347"/>
    </source>
</evidence>
<proteinExistence type="predicted"/>
<feature type="chain" id="PRO_5043530500" evidence="1">
    <location>
        <begin position="19"/>
        <end position="48"/>
    </location>
</feature>
<keyword evidence="1" id="KW-0732">Signal</keyword>
<evidence type="ECO:0000256" key="1">
    <source>
        <dbReference type="SAM" id="SignalP"/>
    </source>
</evidence>
<feature type="non-terminal residue" evidence="2">
    <location>
        <position position="1"/>
    </location>
</feature>
<dbReference type="Proteomes" id="UP000237347">
    <property type="component" value="Unassembled WGS sequence"/>
</dbReference>
<dbReference type="AlphaFoldDB" id="A0AAW0KSW7"/>
<organism evidence="2 3">
    <name type="scientific">Quercus suber</name>
    <name type="common">Cork oak</name>
    <dbReference type="NCBI Taxonomy" id="58331"/>
    <lineage>
        <taxon>Eukaryota</taxon>
        <taxon>Viridiplantae</taxon>
        <taxon>Streptophyta</taxon>
        <taxon>Embryophyta</taxon>
        <taxon>Tracheophyta</taxon>
        <taxon>Spermatophyta</taxon>
        <taxon>Magnoliopsida</taxon>
        <taxon>eudicotyledons</taxon>
        <taxon>Gunneridae</taxon>
        <taxon>Pentapetalae</taxon>
        <taxon>rosids</taxon>
        <taxon>fabids</taxon>
        <taxon>Fagales</taxon>
        <taxon>Fagaceae</taxon>
        <taxon>Quercus</taxon>
    </lineage>
</organism>
<feature type="signal peptide" evidence="1">
    <location>
        <begin position="1"/>
        <end position="18"/>
    </location>
</feature>
<reference evidence="2 3" key="1">
    <citation type="journal article" date="2018" name="Sci. Data">
        <title>The draft genome sequence of cork oak.</title>
        <authorList>
            <person name="Ramos A.M."/>
            <person name="Usie A."/>
            <person name="Barbosa P."/>
            <person name="Barros P.M."/>
            <person name="Capote T."/>
            <person name="Chaves I."/>
            <person name="Simoes F."/>
            <person name="Abreu I."/>
            <person name="Carrasquinho I."/>
            <person name="Faro C."/>
            <person name="Guimaraes J.B."/>
            <person name="Mendonca D."/>
            <person name="Nobrega F."/>
            <person name="Rodrigues L."/>
            <person name="Saibo N.J.M."/>
            <person name="Varela M.C."/>
            <person name="Egas C."/>
            <person name="Matos J."/>
            <person name="Miguel C.M."/>
            <person name="Oliveira M.M."/>
            <person name="Ricardo C.P."/>
            <person name="Goncalves S."/>
        </authorList>
    </citation>
    <scope>NUCLEOTIDE SEQUENCE [LARGE SCALE GENOMIC DNA]</scope>
    <source>
        <strain evidence="3">cv. HL8</strain>
    </source>
</reference>
<keyword evidence="3" id="KW-1185">Reference proteome</keyword>